<dbReference type="SMART" id="SM00044">
    <property type="entry name" value="CYCc"/>
    <property type="match status" value="1"/>
</dbReference>
<organism evidence="2 3">
    <name type="scientific">Phyllobacterium sophorae</name>
    <dbReference type="NCBI Taxonomy" id="1520277"/>
    <lineage>
        <taxon>Bacteria</taxon>
        <taxon>Pseudomonadati</taxon>
        <taxon>Pseudomonadota</taxon>
        <taxon>Alphaproteobacteria</taxon>
        <taxon>Hyphomicrobiales</taxon>
        <taxon>Phyllobacteriaceae</taxon>
        <taxon>Phyllobacterium</taxon>
    </lineage>
</organism>
<dbReference type="RefSeq" id="WP_106666306.1">
    <property type="nucleotide sequence ID" value="NZ_PGGM01000012.1"/>
</dbReference>
<dbReference type="AlphaFoldDB" id="A0A2P7B5C8"/>
<evidence type="ECO:0000313" key="2">
    <source>
        <dbReference type="EMBL" id="PSH61630.1"/>
    </source>
</evidence>
<dbReference type="PANTHER" id="PTHR43081:SF1">
    <property type="entry name" value="ADENYLATE CYCLASE, TERMINAL-DIFFERENTIATION SPECIFIC"/>
    <property type="match status" value="1"/>
</dbReference>
<gene>
    <name evidence="2" type="ORF">CU103_22755</name>
</gene>
<accession>A0A2P7B5C8</accession>
<dbReference type="GO" id="GO:0004016">
    <property type="term" value="F:adenylate cyclase activity"/>
    <property type="evidence" value="ECO:0007669"/>
    <property type="project" value="UniProtKB-ARBA"/>
</dbReference>
<evidence type="ECO:0000259" key="1">
    <source>
        <dbReference type="PROSITE" id="PS50125"/>
    </source>
</evidence>
<dbReference type="InterPro" id="IPR001054">
    <property type="entry name" value="A/G_cyclase"/>
</dbReference>
<comment type="caution">
    <text evidence="2">The sequence shown here is derived from an EMBL/GenBank/DDBJ whole genome shotgun (WGS) entry which is preliminary data.</text>
</comment>
<dbReference type="GO" id="GO:0009190">
    <property type="term" value="P:cyclic nucleotide biosynthetic process"/>
    <property type="evidence" value="ECO:0007669"/>
    <property type="project" value="InterPro"/>
</dbReference>
<feature type="domain" description="Guanylate cyclase" evidence="1">
    <location>
        <begin position="37"/>
        <end position="165"/>
    </location>
</feature>
<dbReference type="PROSITE" id="PS50125">
    <property type="entry name" value="GUANYLATE_CYCLASE_2"/>
    <property type="match status" value="1"/>
</dbReference>
<proteinExistence type="predicted"/>
<dbReference type="Gene3D" id="3.30.70.1230">
    <property type="entry name" value="Nucleotide cyclase"/>
    <property type="match status" value="1"/>
</dbReference>
<evidence type="ECO:0000313" key="3">
    <source>
        <dbReference type="Proteomes" id="UP000241764"/>
    </source>
</evidence>
<dbReference type="OrthoDB" id="9789782at2"/>
<keyword evidence="3" id="KW-1185">Reference proteome</keyword>
<dbReference type="SUPFAM" id="SSF55073">
    <property type="entry name" value="Nucleotide cyclase"/>
    <property type="match status" value="1"/>
</dbReference>
<dbReference type="EMBL" id="PGGM01000012">
    <property type="protein sequence ID" value="PSH61630.1"/>
    <property type="molecule type" value="Genomic_DNA"/>
</dbReference>
<dbReference type="Proteomes" id="UP000241764">
    <property type="component" value="Unassembled WGS sequence"/>
</dbReference>
<dbReference type="InterPro" id="IPR050697">
    <property type="entry name" value="Adenylyl/Guanylyl_Cyclase_3/4"/>
</dbReference>
<dbReference type="GO" id="GO:0035556">
    <property type="term" value="P:intracellular signal transduction"/>
    <property type="evidence" value="ECO:0007669"/>
    <property type="project" value="InterPro"/>
</dbReference>
<name>A0A2P7B5C8_9HYPH</name>
<dbReference type="InterPro" id="IPR029787">
    <property type="entry name" value="Nucleotide_cyclase"/>
</dbReference>
<dbReference type="Pfam" id="PF00211">
    <property type="entry name" value="Guanylate_cyc"/>
    <property type="match status" value="1"/>
</dbReference>
<dbReference type="CDD" id="cd07302">
    <property type="entry name" value="CHD"/>
    <property type="match status" value="1"/>
</dbReference>
<protein>
    <recommendedName>
        <fullName evidence="1">Guanylate cyclase domain-containing protein</fullName>
    </recommendedName>
</protein>
<dbReference type="PANTHER" id="PTHR43081">
    <property type="entry name" value="ADENYLATE CYCLASE, TERMINAL-DIFFERENTIATION SPECIFIC-RELATED"/>
    <property type="match status" value="1"/>
</dbReference>
<reference evidence="3" key="1">
    <citation type="submission" date="2017-11" db="EMBL/GenBank/DDBJ databases">
        <authorList>
            <person name="Kuznetsova I."/>
            <person name="Sazanova A."/>
            <person name="Chirak E."/>
            <person name="Safronova V."/>
            <person name="Willems A."/>
        </authorList>
    </citation>
    <scope>NUCLEOTIDE SEQUENCE [LARGE SCALE GENOMIC DNA]</scope>
    <source>
        <strain evidence="3">CCBAU 03422</strain>
    </source>
</reference>
<sequence>MMQIDSSMNHNGFADRGNYRAVFQLDYHGDVKEVFAAVLFADIKGFTRFCQSVDLHTAFHTLSAFHQRMARIISRHPGSITANVGDEVMAAWCGEPSSVALKALRCGFAMLESMKLWNSDNSARHSLDIGIGIHAGPVALGRIAATRDSPMSVFGDTVNVASRLEQMTRAYSTDLIVSDELAKTVAAYAPSEVGPERFQPSITANIRERVGLLAIRIAV</sequence>